<accession>A0ABW3D8M8</accession>
<dbReference type="PROSITE" id="PS51257">
    <property type="entry name" value="PROKAR_LIPOPROTEIN"/>
    <property type="match status" value="1"/>
</dbReference>
<dbReference type="InterPro" id="IPR050490">
    <property type="entry name" value="Bact_solute-bd_prot1"/>
</dbReference>
<sequence>MRYKSMASVGTALLAVSLLAGCTSGGKPDPGPTGQVQEKDDGDKGKDKVEISFWYGWGGPEEQVIKSLIDKFNASQDRIIVKGTLEADYSKQLTAITAGSPPDVASQFGNNSVPYGVDGAMTPLDDYMKKSGITAADFVTGALEQNQYEGVTYALPVAMHISMLLYNKDILAEAGYDQPPETVQQLAEYFDKLNKIEAGGEIKRLAFNPNLPIYDFTYLFGGKFYDEEKQEITPQDPGFLAAMKYNANLWKKAGGSEKLSPFFNSLGAVNTADDPFFTGKYAMMVAGEWVPSFIKRFAPPNFNYGIAPLPYDEKHPDKKGSASVSTSTFYIPKGAKHPDEAWEFIRWFLEPENTAEFNAGIGNLPPVLKAIDQDVFEGVPGFKEYLEASKNPNLFSFPSMPYTPQYRNEIGVAYTEVLDGKLTPEVAGKQIADKMKPVLEKYAK</sequence>
<dbReference type="CDD" id="cd14748">
    <property type="entry name" value="PBP2_UgpB"/>
    <property type="match status" value="1"/>
</dbReference>
<name>A0ABW3D8M8_9BACL</name>
<dbReference type="PANTHER" id="PTHR43649">
    <property type="entry name" value="ARABINOSE-BINDING PROTEIN-RELATED"/>
    <property type="match status" value="1"/>
</dbReference>
<dbReference type="Pfam" id="PF13416">
    <property type="entry name" value="SBP_bac_8"/>
    <property type="match status" value="1"/>
</dbReference>
<dbReference type="InterPro" id="IPR006059">
    <property type="entry name" value="SBP"/>
</dbReference>
<evidence type="ECO:0000256" key="2">
    <source>
        <dbReference type="SAM" id="SignalP"/>
    </source>
</evidence>
<organism evidence="3 4">
    <name type="scientific">Paenibacillus residui</name>
    <dbReference type="NCBI Taxonomy" id="629724"/>
    <lineage>
        <taxon>Bacteria</taxon>
        <taxon>Bacillati</taxon>
        <taxon>Bacillota</taxon>
        <taxon>Bacilli</taxon>
        <taxon>Bacillales</taxon>
        <taxon>Paenibacillaceae</taxon>
        <taxon>Paenibacillus</taxon>
    </lineage>
</organism>
<dbReference type="RefSeq" id="WP_186328452.1">
    <property type="nucleotide sequence ID" value="NZ_JBHTIU010000028.1"/>
</dbReference>
<dbReference type="PANTHER" id="PTHR43649:SF30">
    <property type="entry name" value="ABC TRANSPORTER SUBSTRATE-BINDING PROTEIN"/>
    <property type="match status" value="1"/>
</dbReference>
<dbReference type="EMBL" id="JBHTIU010000028">
    <property type="protein sequence ID" value="MFD0869351.1"/>
    <property type="molecule type" value="Genomic_DNA"/>
</dbReference>
<protein>
    <submittedName>
        <fullName evidence="3">ABC transporter substrate-binding protein</fullName>
    </submittedName>
</protein>
<feature type="signal peptide" evidence="2">
    <location>
        <begin position="1"/>
        <end position="20"/>
    </location>
</feature>
<gene>
    <name evidence="3" type="ORF">ACFQ03_09320</name>
</gene>
<keyword evidence="4" id="KW-1185">Reference proteome</keyword>
<dbReference type="Proteomes" id="UP001597120">
    <property type="component" value="Unassembled WGS sequence"/>
</dbReference>
<feature type="region of interest" description="Disordered" evidence="1">
    <location>
        <begin position="25"/>
        <end position="46"/>
    </location>
</feature>
<dbReference type="SUPFAM" id="SSF53850">
    <property type="entry name" value="Periplasmic binding protein-like II"/>
    <property type="match status" value="1"/>
</dbReference>
<proteinExistence type="predicted"/>
<reference evidence="4" key="1">
    <citation type="journal article" date="2019" name="Int. J. Syst. Evol. Microbiol.">
        <title>The Global Catalogue of Microorganisms (GCM) 10K type strain sequencing project: providing services to taxonomists for standard genome sequencing and annotation.</title>
        <authorList>
            <consortium name="The Broad Institute Genomics Platform"/>
            <consortium name="The Broad Institute Genome Sequencing Center for Infectious Disease"/>
            <person name="Wu L."/>
            <person name="Ma J."/>
        </authorList>
    </citation>
    <scope>NUCLEOTIDE SEQUENCE [LARGE SCALE GENOMIC DNA]</scope>
    <source>
        <strain evidence="4">CCUG 57263</strain>
    </source>
</reference>
<evidence type="ECO:0000313" key="4">
    <source>
        <dbReference type="Proteomes" id="UP001597120"/>
    </source>
</evidence>
<dbReference type="Gene3D" id="3.40.190.10">
    <property type="entry name" value="Periplasmic binding protein-like II"/>
    <property type="match status" value="2"/>
</dbReference>
<evidence type="ECO:0000256" key="1">
    <source>
        <dbReference type="SAM" id="MobiDB-lite"/>
    </source>
</evidence>
<evidence type="ECO:0000313" key="3">
    <source>
        <dbReference type="EMBL" id="MFD0869351.1"/>
    </source>
</evidence>
<feature type="chain" id="PRO_5046911874" evidence="2">
    <location>
        <begin position="21"/>
        <end position="444"/>
    </location>
</feature>
<keyword evidence="2" id="KW-0732">Signal</keyword>
<feature type="compositionally biased region" description="Basic and acidic residues" evidence="1">
    <location>
        <begin position="37"/>
        <end position="46"/>
    </location>
</feature>
<comment type="caution">
    <text evidence="3">The sequence shown here is derived from an EMBL/GenBank/DDBJ whole genome shotgun (WGS) entry which is preliminary data.</text>
</comment>